<name>A0A154BQX0_ANASB</name>
<feature type="transmembrane region" description="Helical" evidence="5">
    <location>
        <begin position="81"/>
        <end position="99"/>
    </location>
</feature>
<feature type="transmembrane region" description="Helical" evidence="5">
    <location>
        <begin position="33"/>
        <end position="55"/>
    </location>
</feature>
<dbReference type="Proteomes" id="UP000076268">
    <property type="component" value="Unassembled WGS sequence"/>
</dbReference>
<keyword evidence="7" id="KW-1185">Reference proteome</keyword>
<sequence length="199" mass="21257">MSTFEFFALSIALGADMFSVAVPIGMNNVRRRLIVRAAAIFALFHIGMILLGYYAGSWICRFVEHLGTYHFDCPTVLVENLAQGIGALVLAGLGVEMIVDYFNDDENGVVGSKLLQGKAMLVIAVSVSIDALAAGFSLGMLAVDLWRLTAILGLVIFTIAIIGLGLGHKIGRRLDGKSELVGGAMLLILALHLLYSAFV</sequence>
<organism evidence="6 7">
    <name type="scientific">Anaerosporomusa subterranea</name>
    <dbReference type="NCBI Taxonomy" id="1794912"/>
    <lineage>
        <taxon>Bacteria</taxon>
        <taxon>Bacillati</taxon>
        <taxon>Bacillota</taxon>
        <taxon>Negativicutes</taxon>
        <taxon>Acetonemataceae</taxon>
        <taxon>Anaerosporomusa</taxon>
    </lineage>
</organism>
<evidence type="ECO:0000256" key="4">
    <source>
        <dbReference type="ARBA" id="ARBA00023136"/>
    </source>
</evidence>
<evidence type="ECO:0000256" key="3">
    <source>
        <dbReference type="ARBA" id="ARBA00022989"/>
    </source>
</evidence>
<keyword evidence="1" id="KW-1003">Cell membrane</keyword>
<dbReference type="PANTHER" id="PTHR35529">
    <property type="entry name" value="MANGANESE EFFLUX PUMP MNTP-RELATED"/>
    <property type="match status" value="1"/>
</dbReference>
<keyword evidence="3 5" id="KW-1133">Transmembrane helix</keyword>
<evidence type="ECO:0008006" key="8">
    <source>
        <dbReference type="Google" id="ProtNLM"/>
    </source>
</evidence>
<keyword evidence="4 5" id="KW-0472">Membrane</keyword>
<gene>
    <name evidence="6" type="ORF">AXX12_07755</name>
</gene>
<dbReference type="OrthoDB" id="1679700at2"/>
<proteinExistence type="predicted"/>
<dbReference type="STRING" id="1794912.AXX12_07755"/>
<accession>A0A154BQX0</accession>
<dbReference type="Pfam" id="PF02659">
    <property type="entry name" value="Mntp"/>
    <property type="match status" value="1"/>
</dbReference>
<keyword evidence="2 5" id="KW-0812">Transmembrane</keyword>
<feature type="transmembrane region" description="Helical" evidence="5">
    <location>
        <begin position="6"/>
        <end position="26"/>
    </location>
</feature>
<feature type="transmembrane region" description="Helical" evidence="5">
    <location>
        <begin position="120"/>
        <end position="142"/>
    </location>
</feature>
<evidence type="ECO:0000256" key="5">
    <source>
        <dbReference type="SAM" id="Phobius"/>
    </source>
</evidence>
<protein>
    <recommendedName>
        <fullName evidence="8">Manganese efflux pump MntP</fullName>
    </recommendedName>
</protein>
<dbReference type="EMBL" id="LSGP01000017">
    <property type="protein sequence ID" value="KYZ76321.1"/>
    <property type="molecule type" value="Genomic_DNA"/>
</dbReference>
<reference evidence="6 7" key="1">
    <citation type="submission" date="2016-02" db="EMBL/GenBank/DDBJ databases">
        <title>Anaerosporomusa subterraneum gen. nov., sp. nov., a spore-forming obligate anaerobe isolated from saprolite.</title>
        <authorList>
            <person name="Choi J.K."/>
            <person name="Shah M."/>
            <person name="Yee N."/>
        </authorList>
    </citation>
    <scope>NUCLEOTIDE SEQUENCE [LARGE SCALE GENOMIC DNA]</scope>
    <source>
        <strain evidence="6 7">RU4</strain>
    </source>
</reference>
<evidence type="ECO:0000313" key="6">
    <source>
        <dbReference type="EMBL" id="KYZ76321.1"/>
    </source>
</evidence>
<comment type="caution">
    <text evidence="6">The sequence shown here is derived from an EMBL/GenBank/DDBJ whole genome shotgun (WGS) entry which is preliminary data.</text>
</comment>
<feature type="transmembrane region" description="Helical" evidence="5">
    <location>
        <begin position="180"/>
        <end position="198"/>
    </location>
</feature>
<dbReference type="AlphaFoldDB" id="A0A154BQX0"/>
<dbReference type="RefSeq" id="WP_066241578.1">
    <property type="nucleotide sequence ID" value="NZ_LSGP01000017.1"/>
</dbReference>
<evidence type="ECO:0000256" key="1">
    <source>
        <dbReference type="ARBA" id="ARBA00022475"/>
    </source>
</evidence>
<dbReference type="PANTHER" id="PTHR35529:SF1">
    <property type="entry name" value="MANGANESE EFFLUX PUMP MNTP-RELATED"/>
    <property type="match status" value="1"/>
</dbReference>
<evidence type="ECO:0000256" key="2">
    <source>
        <dbReference type="ARBA" id="ARBA00022692"/>
    </source>
</evidence>
<feature type="transmembrane region" description="Helical" evidence="5">
    <location>
        <begin position="148"/>
        <end position="168"/>
    </location>
</feature>
<evidence type="ECO:0000313" key="7">
    <source>
        <dbReference type="Proteomes" id="UP000076268"/>
    </source>
</evidence>
<dbReference type="InterPro" id="IPR003810">
    <property type="entry name" value="Mntp/YtaF"/>
</dbReference>